<organism evidence="2 3">
    <name type="scientific">Oldenlandia corymbosa var. corymbosa</name>
    <dbReference type="NCBI Taxonomy" id="529605"/>
    <lineage>
        <taxon>Eukaryota</taxon>
        <taxon>Viridiplantae</taxon>
        <taxon>Streptophyta</taxon>
        <taxon>Embryophyta</taxon>
        <taxon>Tracheophyta</taxon>
        <taxon>Spermatophyta</taxon>
        <taxon>Magnoliopsida</taxon>
        <taxon>eudicotyledons</taxon>
        <taxon>Gunneridae</taxon>
        <taxon>Pentapetalae</taxon>
        <taxon>asterids</taxon>
        <taxon>lamiids</taxon>
        <taxon>Gentianales</taxon>
        <taxon>Rubiaceae</taxon>
        <taxon>Rubioideae</taxon>
        <taxon>Spermacoceae</taxon>
        <taxon>Hedyotis-Oldenlandia complex</taxon>
        <taxon>Oldenlandia</taxon>
    </lineage>
</organism>
<sequence>MAFGEQGIPVDQQMEPLTAAQEIPKITQNPPSPQLMLPPSAIDAQLPSPGQVPSQNSKTDLSQSKDENSENQIGKNIREISPSVTQSPSSSNAGKSPQNSSISNGTQKLNSDAAEFSYIPQPQAPILEVLLPITDPKLYLSKDDMEVGNNIETFNLSYSIEEIYSEGRINHTSIDSDDEHFDMEYAMEPEFFYSEISVPTYHNRSKKAKA</sequence>
<gene>
    <name evidence="2" type="ORF">OLC1_LOCUS6286</name>
</gene>
<accession>A0AAV1CIC8</accession>
<dbReference type="AlphaFoldDB" id="A0AAV1CIC8"/>
<evidence type="ECO:0000313" key="2">
    <source>
        <dbReference type="EMBL" id="CAI9095275.1"/>
    </source>
</evidence>
<proteinExistence type="predicted"/>
<protein>
    <submittedName>
        <fullName evidence="2">OLC1v1031176C1</fullName>
    </submittedName>
</protein>
<reference evidence="2" key="1">
    <citation type="submission" date="2023-03" db="EMBL/GenBank/DDBJ databases">
        <authorList>
            <person name="Julca I."/>
        </authorList>
    </citation>
    <scope>NUCLEOTIDE SEQUENCE</scope>
</reference>
<feature type="compositionally biased region" description="Low complexity" evidence="1">
    <location>
        <begin position="81"/>
        <end position="91"/>
    </location>
</feature>
<dbReference type="EMBL" id="OX459119">
    <property type="protein sequence ID" value="CAI9095275.1"/>
    <property type="molecule type" value="Genomic_DNA"/>
</dbReference>
<evidence type="ECO:0000256" key="1">
    <source>
        <dbReference type="SAM" id="MobiDB-lite"/>
    </source>
</evidence>
<feature type="compositionally biased region" description="Polar residues" evidence="1">
    <location>
        <begin position="92"/>
        <end position="107"/>
    </location>
</feature>
<keyword evidence="3" id="KW-1185">Reference proteome</keyword>
<feature type="compositionally biased region" description="Polar residues" evidence="1">
    <location>
        <begin position="51"/>
        <end position="62"/>
    </location>
</feature>
<feature type="region of interest" description="Disordered" evidence="1">
    <location>
        <begin position="1"/>
        <end position="107"/>
    </location>
</feature>
<evidence type="ECO:0000313" key="3">
    <source>
        <dbReference type="Proteomes" id="UP001161247"/>
    </source>
</evidence>
<name>A0AAV1CIC8_OLDCO</name>
<dbReference type="Proteomes" id="UP001161247">
    <property type="component" value="Chromosome 2"/>
</dbReference>